<dbReference type="EMBL" id="JBHRWI010000030">
    <property type="protein sequence ID" value="MFC3513639.1"/>
    <property type="molecule type" value="Genomic_DNA"/>
</dbReference>
<feature type="region of interest" description="Disordered" evidence="1">
    <location>
        <begin position="68"/>
        <end position="91"/>
    </location>
</feature>
<evidence type="ECO:0000313" key="3">
    <source>
        <dbReference type="Proteomes" id="UP001595764"/>
    </source>
</evidence>
<gene>
    <name evidence="2" type="ORF">ACFORO_25950</name>
</gene>
<organism evidence="2 3">
    <name type="scientific">Amycolatopsis halotolerans</name>
    <dbReference type="NCBI Taxonomy" id="330083"/>
    <lineage>
        <taxon>Bacteria</taxon>
        <taxon>Bacillati</taxon>
        <taxon>Actinomycetota</taxon>
        <taxon>Actinomycetes</taxon>
        <taxon>Pseudonocardiales</taxon>
        <taxon>Pseudonocardiaceae</taxon>
        <taxon>Amycolatopsis</taxon>
    </lineage>
</organism>
<protein>
    <recommendedName>
        <fullName evidence="4">DUF2188 domain-containing protein</fullName>
    </recommendedName>
</protein>
<evidence type="ECO:0000256" key="1">
    <source>
        <dbReference type="SAM" id="MobiDB-lite"/>
    </source>
</evidence>
<feature type="region of interest" description="Disordered" evidence="1">
    <location>
        <begin position="1"/>
        <end position="34"/>
    </location>
</feature>
<name>A0ABV7QNY3_9PSEU</name>
<evidence type="ECO:0000313" key="2">
    <source>
        <dbReference type="EMBL" id="MFC3513639.1"/>
    </source>
</evidence>
<sequence length="91" mass="9623">MSEAEYHPADPHFNPAHPDHDGWARGAKAPQMPAEAQIVRDFAADPDQAPAAEAGIVQALADGVIAAEHVALPDGEPDDKPKPKTSRKQSP</sequence>
<proteinExistence type="predicted"/>
<evidence type="ECO:0008006" key="4">
    <source>
        <dbReference type="Google" id="ProtNLM"/>
    </source>
</evidence>
<comment type="caution">
    <text evidence="2">The sequence shown here is derived from an EMBL/GenBank/DDBJ whole genome shotgun (WGS) entry which is preliminary data.</text>
</comment>
<keyword evidence="3" id="KW-1185">Reference proteome</keyword>
<dbReference type="Proteomes" id="UP001595764">
    <property type="component" value="Unassembled WGS sequence"/>
</dbReference>
<reference evidence="3" key="1">
    <citation type="journal article" date="2019" name="Int. J. Syst. Evol. Microbiol.">
        <title>The Global Catalogue of Microorganisms (GCM) 10K type strain sequencing project: providing services to taxonomists for standard genome sequencing and annotation.</title>
        <authorList>
            <consortium name="The Broad Institute Genomics Platform"/>
            <consortium name="The Broad Institute Genome Sequencing Center for Infectious Disease"/>
            <person name="Wu L."/>
            <person name="Ma J."/>
        </authorList>
    </citation>
    <scope>NUCLEOTIDE SEQUENCE [LARGE SCALE GENOMIC DNA]</scope>
    <source>
        <strain evidence="3">CGMCC 4.7682</strain>
    </source>
</reference>
<feature type="compositionally biased region" description="Basic and acidic residues" evidence="1">
    <location>
        <begin position="1"/>
        <end position="10"/>
    </location>
</feature>
<accession>A0ABV7QNY3</accession>
<dbReference type="RefSeq" id="WP_377869054.1">
    <property type="nucleotide sequence ID" value="NZ_JBHMAY010000011.1"/>
</dbReference>